<evidence type="ECO:0000313" key="2">
    <source>
        <dbReference type="EMBL" id="MDR7358791.1"/>
    </source>
</evidence>
<feature type="compositionally biased region" description="Polar residues" evidence="1">
    <location>
        <begin position="43"/>
        <end position="61"/>
    </location>
</feature>
<sequence length="69" mass="7406">MHELDLIRAATEDVSSARVLLQERTDALDAIIQTALDHGISMDQVTEASASPQPGNAPTVDSRQHQLVA</sequence>
<gene>
    <name evidence="2" type="ORF">J2S64_002482</name>
</gene>
<protein>
    <recommendedName>
        <fullName evidence="4">ANTAR domain-containing protein</fullName>
    </recommendedName>
</protein>
<evidence type="ECO:0000313" key="3">
    <source>
        <dbReference type="Proteomes" id="UP001183817"/>
    </source>
</evidence>
<name>A0ABU2BKE5_9MICC</name>
<keyword evidence="3" id="KW-1185">Reference proteome</keyword>
<proteinExistence type="predicted"/>
<comment type="caution">
    <text evidence="2">The sequence shown here is derived from an EMBL/GenBank/DDBJ whole genome shotgun (WGS) entry which is preliminary data.</text>
</comment>
<evidence type="ECO:0000256" key="1">
    <source>
        <dbReference type="SAM" id="MobiDB-lite"/>
    </source>
</evidence>
<evidence type="ECO:0008006" key="4">
    <source>
        <dbReference type="Google" id="ProtNLM"/>
    </source>
</evidence>
<dbReference type="EMBL" id="JAVDYI010000001">
    <property type="protein sequence ID" value="MDR7358791.1"/>
    <property type="molecule type" value="Genomic_DNA"/>
</dbReference>
<reference evidence="2 3" key="1">
    <citation type="submission" date="2023-07" db="EMBL/GenBank/DDBJ databases">
        <title>Sequencing the genomes of 1000 actinobacteria strains.</title>
        <authorList>
            <person name="Klenk H.-P."/>
        </authorList>
    </citation>
    <scope>NUCLEOTIDE SEQUENCE [LARGE SCALE GENOMIC DNA]</scope>
    <source>
        <strain evidence="2 3">DSM 20167</strain>
    </source>
</reference>
<feature type="region of interest" description="Disordered" evidence="1">
    <location>
        <begin position="43"/>
        <end position="69"/>
    </location>
</feature>
<organism evidence="2 3">
    <name type="scientific">Paeniglutamicibacter sulfureus</name>
    <dbReference type="NCBI Taxonomy" id="43666"/>
    <lineage>
        <taxon>Bacteria</taxon>
        <taxon>Bacillati</taxon>
        <taxon>Actinomycetota</taxon>
        <taxon>Actinomycetes</taxon>
        <taxon>Micrococcales</taxon>
        <taxon>Micrococcaceae</taxon>
        <taxon>Paeniglutamicibacter</taxon>
    </lineage>
</organism>
<dbReference type="RefSeq" id="WP_310290805.1">
    <property type="nucleotide sequence ID" value="NZ_BAAAWO010000001.1"/>
</dbReference>
<dbReference type="Proteomes" id="UP001183817">
    <property type="component" value="Unassembled WGS sequence"/>
</dbReference>
<accession>A0ABU2BKE5</accession>